<keyword evidence="10" id="KW-0067">ATP-binding</keyword>
<dbReference type="EC" id="2.7.1.40" evidence="4 14"/>
<dbReference type="GO" id="GO:0004743">
    <property type="term" value="F:pyruvate kinase activity"/>
    <property type="evidence" value="ECO:0007669"/>
    <property type="project" value="UniProtKB-EC"/>
</dbReference>
<keyword evidence="17" id="KW-1185">Reference proteome</keyword>
<dbReference type="RefSeq" id="WP_209795642.1">
    <property type="nucleotide sequence ID" value="NZ_JAGGJZ010000001.1"/>
</dbReference>
<evidence type="ECO:0000256" key="13">
    <source>
        <dbReference type="ARBA" id="ARBA00023317"/>
    </source>
</evidence>
<organism evidence="16 17">
    <name type="scientific">Clostridium moniliforme</name>
    <dbReference type="NCBI Taxonomy" id="39489"/>
    <lineage>
        <taxon>Bacteria</taxon>
        <taxon>Bacillati</taxon>
        <taxon>Bacillota</taxon>
        <taxon>Clostridia</taxon>
        <taxon>Eubacteriales</taxon>
        <taxon>Clostridiaceae</taxon>
        <taxon>Clostridium</taxon>
    </lineage>
</organism>
<keyword evidence="12 14" id="KW-0324">Glycolysis</keyword>
<feature type="domain" description="Pyruvate kinase barrel" evidence="15">
    <location>
        <begin position="2"/>
        <end position="328"/>
    </location>
</feature>
<evidence type="ECO:0000313" key="17">
    <source>
        <dbReference type="Proteomes" id="UP000783390"/>
    </source>
</evidence>
<evidence type="ECO:0000256" key="3">
    <source>
        <dbReference type="ARBA" id="ARBA00008663"/>
    </source>
</evidence>
<comment type="catalytic activity">
    <reaction evidence="14">
        <text>pyruvate + ATP = phosphoenolpyruvate + ADP + H(+)</text>
        <dbReference type="Rhea" id="RHEA:18157"/>
        <dbReference type="ChEBI" id="CHEBI:15361"/>
        <dbReference type="ChEBI" id="CHEBI:15378"/>
        <dbReference type="ChEBI" id="CHEBI:30616"/>
        <dbReference type="ChEBI" id="CHEBI:58702"/>
        <dbReference type="ChEBI" id="CHEBI:456216"/>
        <dbReference type="EC" id="2.7.1.40"/>
    </reaction>
</comment>
<protein>
    <recommendedName>
        <fullName evidence="5 14">Pyruvate kinase</fullName>
        <ecNumber evidence="4 14">2.7.1.40</ecNumber>
    </recommendedName>
</protein>
<dbReference type="InterPro" id="IPR015813">
    <property type="entry name" value="Pyrv/PenolPyrv_kinase-like_dom"/>
</dbReference>
<evidence type="ECO:0000256" key="6">
    <source>
        <dbReference type="ARBA" id="ARBA00022679"/>
    </source>
</evidence>
<dbReference type="PANTHER" id="PTHR11817">
    <property type="entry name" value="PYRUVATE KINASE"/>
    <property type="match status" value="1"/>
</dbReference>
<keyword evidence="9 14" id="KW-0418">Kinase</keyword>
<dbReference type="Proteomes" id="UP000783390">
    <property type="component" value="Unassembled WGS sequence"/>
</dbReference>
<evidence type="ECO:0000256" key="2">
    <source>
        <dbReference type="ARBA" id="ARBA00004997"/>
    </source>
</evidence>
<evidence type="ECO:0000259" key="15">
    <source>
        <dbReference type="Pfam" id="PF00224"/>
    </source>
</evidence>
<dbReference type="PRINTS" id="PR01050">
    <property type="entry name" value="PYRUVTKNASE"/>
</dbReference>
<dbReference type="EMBL" id="JAGGJZ010000001">
    <property type="protein sequence ID" value="MBP1888927.1"/>
    <property type="molecule type" value="Genomic_DNA"/>
</dbReference>
<comment type="pathway">
    <text evidence="2 14">Carbohydrate degradation; glycolysis; pyruvate from D-glyceraldehyde 3-phosphate: step 5/5.</text>
</comment>
<dbReference type="InterPro" id="IPR001697">
    <property type="entry name" value="Pyr_Knase"/>
</dbReference>
<comment type="similarity">
    <text evidence="3 14">Belongs to the pyruvate kinase family.</text>
</comment>
<dbReference type="InterPro" id="IPR015806">
    <property type="entry name" value="Pyrv_Knase_insert_dom_sf"/>
</dbReference>
<keyword evidence="11 14" id="KW-0460">Magnesium</keyword>
<comment type="cofactor">
    <cofactor evidence="1">
        <name>K(+)</name>
        <dbReference type="ChEBI" id="CHEBI:29103"/>
    </cofactor>
</comment>
<evidence type="ECO:0000256" key="4">
    <source>
        <dbReference type="ARBA" id="ARBA00012142"/>
    </source>
</evidence>
<evidence type="ECO:0000256" key="7">
    <source>
        <dbReference type="ARBA" id="ARBA00022723"/>
    </source>
</evidence>
<evidence type="ECO:0000256" key="8">
    <source>
        <dbReference type="ARBA" id="ARBA00022741"/>
    </source>
</evidence>
<dbReference type="InterPro" id="IPR040442">
    <property type="entry name" value="Pyrv_kinase-like_dom_sf"/>
</dbReference>
<accession>A0ABS4EY57</accession>
<comment type="caution">
    <text evidence="16">The sequence shown here is derived from an EMBL/GenBank/DDBJ whole genome shotgun (WGS) entry which is preliminary data.</text>
</comment>
<dbReference type="Gene3D" id="2.40.33.10">
    <property type="entry name" value="PK beta-barrel domain-like"/>
    <property type="match status" value="1"/>
</dbReference>
<name>A0ABS4EY57_9CLOT</name>
<proteinExistence type="inferred from homology"/>
<dbReference type="InterPro" id="IPR011037">
    <property type="entry name" value="Pyrv_Knase-like_insert_dom_sf"/>
</dbReference>
<dbReference type="SUPFAM" id="SSF50800">
    <property type="entry name" value="PK beta-barrel domain-like"/>
    <property type="match status" value="1"/>
</dbReference>
<evidence type="ECO:0000256" key="5">
    <source>
        <dbReference type="ARBA" id="ARBA00018587"/>
    </source>
</evidence>
<dbReference type="SUPFAM" id="SSF51621">
    <property type="entry name" value="Phosphoenolpyruvate/pyruvate domain"/>
    <property type="match status" value="1"/>
</dbReference>
<evidence type="ECO:0000256" key="9">
    <source>
        <dbReference type="ARBA" id="ARBA00022777"/>
    </source>
</evidence>
<dbReference type="Pfam" id="PF00224">
    <property type="entry name" value="PK"/>
    <property type="match status" value="1"/>
</dbReference>
<sequence length="339" mass="38382">MRIIATLGPSINEKLVIQELISSGANTFRFNFSHGTIEDFDAKYKLIKNINKNIHIMVDLPGSKIRISDKLPYIYKVYNGEKLLFCGEDVYINKGYIVKNDREKVIPLNIQNIFLKDKNIRNISMKDNTMNFEILSIDDNGIKVKVKRGGIIRAGKGVNIKGFSRENLKLSEKDKIAISWGIKNKADIICQSFVEDLFDIEKVKNFIKLNNTEENYMPKIWGKLETKKGVKNVSIISKSVDGIVIGRGDLIPESNIIDVPIYQDKIFNDLKSYKGEVIVATHILNSMKRGKRADLSEVDSIYNLILKGCNGFLLSGETSIGKAPIKTIKFLVSLIKKYK</sequence>
<evidence type="ECO:0000256" key="10">
    <source>
        <dbReference type="ARBA" id="ARBA00022840"/>
    </source>
</evidence>
<evidence type="ECO:0000256" key="11">
    <source>
        <dbReference type="ARBA" id="ARBA00022842"/>
    </source>
</evidence>
<dbReference type="Gene3D" id="3.20.20.60">
    <property type="entry name" value="Phosphoenolpyruvate-binding domains"/>
    <property type="match status" value="1"/>
</dbReference>
<evidence type="ECO:0000256" key="12">
    <source>
        <dbReference type="ARBA" id="ARBA00023152"/>
    </source>
</evidence>
<reference evidence="16 17" key="1">
    <citation type="submission" date="2021-03" db="EMBL/GenBank/DDBJ databases">
        <title>Genomic Encyclopedia of Type Strains, Phase IV (KMG-IV): sequencing the most valuable type-strain genomes for metagenomic binning, comparative biology and taxonomic classification.</title>
        <authorList>
            <person name="Goeker M."/>
        </authorList>
    </citation>
    <scope>NUCLEOTIDE SEQUENCE [LARGE SCALE GENOMIC DNA]</scope>
    <source>
        <strain evidence="16 17">DSM 3984</strain>
    </source>
</reference>
<keyword evidence="6 14" id="KW-0808">Transferase</keyword>
<evidence type="ECO:0000313" key="16">
    <source>
        <dbReference type="EMBL" id="MBP1888927.1"/>
    </source>
</evidence>
<gene>
    <name evidence="16" type="ORF">J2Z53_000506</name>
</gene>
<keyword evidence="8" id="KW-0547">Nucleotide-binding</keyword>
<dbReference type="InterPro" id="IPR015793">
    <property type="entry name" value="Pyrv_Knase_brl"/>
</dbReference>
<dbReference type="GO" id="GO:0016301">
    <property type="term" value="F:kinase activity"/>
    <property type="evidence" value="ECO:0007669"/>
    <property type="project" value="UniProtKB-KW"/>
</dbReference>
<evidence type="ECO:0000256" key="1">
    <source>
        <dbReference type="ARBA" id="ARBA00001958"/>
    </source>
</evidence>
<keyword evidence="7" id="KW-0479">Metal-binding</keyword>
<keyword evidence="13 16" id="KW-0670">Pyruvate</keyword>
<evidence type="ECO:0000256" key="14">
    <source>
        <dbReference type="RuleBase" id="RU000504"/>
    </source>
</evidence>